<proteinExistence type="predicted"/>
<keyword evidence="4" id="KW-1185">Reference proteome</keyword>
<feature type="domain" description="TQO small subunit DoxD" evidence="2">
    <location>
        <begin position="24"/>
        <end position="166"/>
    </location>
</feature>
<evidence type="ECO:0000313" key="3">
    <source>
        <dbReference type="EMBL" id="TFD68167.1"/>
    </source>
</evidence>
<dbReference type="InterPro" id="IPR007301">
    <property type="entry name" value="DoxD"/>
</dbReference>
<protein>
    <submittedName>
        <fullName evidence="3">DoxX family membrane protein</fullName>
    </submittedName>
</protein>
<accession>A0A4R9AQZ2</accession>
<gene>
    <name evidence="3" type="ORF">E3T50_13365</name>
</gene>
<dbReference type="RefSeq" id="WP_134552557.1">
    <property type="nucleotide sequence ID" value="NZ_SOHL01000027.1"/>
</dbReference>
<reference evidence="3 4" key="1">
    <citation type="submission" date="2019-03" db="EMBL/GenBank/DDBJ databases">
        <title>Genomics of glacier-inhabiting Cryobacterium strains.</title>
        <authorList>
            <person name="Liu Q."/>
            <person name="Xin Y.-H."/>
        </authorList>
    </citation>
    <scope>NUCLEOTIDE SEQUENCE [LARGE SCALE GENOMIC DNA]</scope>
    <source>
        <strain evidence="3 4">Hz16</strain>
    </source>
</reference>
<feature type="transmembrane region" description="Helical" evidence="1">
    <location>
        <begin position="107"/>
        <end position="126"/>
    </location>
</feature>
<organism evidence="3 4">
    <name type="scientific">Cryobacterium gelidum</name>
    <dbReference type="NCBI Taxonomy" id="1259164"/>
    <lineage>
        <taxon>Bacteria</taxon>
        <taxon>Bacillati</taxon>
        <taxon>Actinomycetota</taxon>
        <taxon>Actinomycetes</taxon>
        <taxon>Micrococcales</taxon>
        <taxon>Microbacteriaceae</taxon>
        <taxon>Cryobacterium</taxon>
    </lineage>
</organism>
<evidence type="ECO:0000256" key="1">
    <source>
        <dbReference type="SAM" id="Phobius"/>
    </source>
</evidence>
<dbReference type="Pfam" id="PF04173">
    <property type="entry name" value="DoxD"/>
    <property type="match status" value="1"/>
</dbReference>
<dbReference type="AlphaFoldDB" id="A0A4R9AQZ2"/>
<name>A0A4R9AQZ2_9MICO</name>
<dbReference type="EMBL" id="SOHL01000027">
    <property type="protein sequence ID" value="TFD68167.1"/>
    <property type="molecule type" value="Genomic_DNA"/>
</dbReference>
<comment type="caution">
    <text evidence="3">The sequence shown here is derived from an EMBL/GenBank/DDBJ whole genome shotgun (WGS) entry which is preliminary data.</text>
</comment>
<sequence length="178" mass="19512">MSRASAAPVVPLPVARANRIMIAVLRCGVALMWIQNVAWKVPLDFGRAQENGLYFWASQAVAHPVLPPYSAFVKAVVLPNLEVFGWFTLLVEGGLGAFLLIGLATRFWALVGIGQTVAITLSVLFAPHEWQWSYYLMALAHLAIFATAAGRSYGVDGVLRQRWAQSSGRVARLMMRVS</sequence>
<keyword evidence="1" id="KW-0472">Membrane</keyword>
<evidence type="ECO:0000313" key="4">
    <source>
        <dbReference type="Proteomes" id="UP000297983"/>
    </source>
</evidence>
<evidence type="ECO:0000259" key="2">
    <source>
        <dbReference type="Pfam" id="PF04173"/>
    </source>
</evidence>
<feature type="transmembrane region" description="Helical" evidence="1">
    <location>
        <begin position="20"/>
        <end position="41"/>
    </location>
</feature>
<feature type="transmembrane region" description="Helical" evidence="1">
    <location>
        <begin position="132"/>
        <end position="153"/>
    </location>
</feature>
<keyword evidence="1" id="KW-0812">Transmembrane</keyword>
<keyword evidence="1" id="KW-1133">Transmembrane helix</keyword>
<dbReference type="Proteomes" id="UP000297983">
    <property type="component" value="Unassembled WGS sequence"/>
</dbReference>
<feature type="transmembrane region" description="Helical" evidence="1">
    <location>
        <begin position="83"/>
        <end position="100"/>
    </location>
</feature>